<keyword evidence="3" id="KW-1185">Reference proteome</keyword>
<dbReference type="Proteomes" id="UP000281406">
    <property type="component" value="Unassembled WGS sequence"/>
</dbReference>
<dbReference type="AlphaFoldDB" id="A0A3N0YET0"/>
<name>A0A3N0YET0_ANAGA</name>
<gene>
    <name evidence="2" type="ORF">DPX16_18487</name>
</gene>
<proteinExistence type="predicted"/>
<evidence type="ECO:0000313" key="2">
    <source>
        <dbReference type="EMBL" id="ROL44776.1"/>
    </source>
</evidence>
<reference evidence="2 3" key="1">
    <citation type="submission" date="2018-10" db="EMBL/GenBank/DDBJ databases">
        <title>Genome assembly for a Yunnan-Guizhou Plateau 3E fish, Anabarilius grahami (Regan), and its evolutionary and genetic applications.</title>
        <authorList>
            <person name="Jiang W."/>
        </authorList>
    </citation>
    <scope>NUCLEOTIDE SEQUENCE [LARGE SCALE GENOMIC DNA]</scope>
    <source>
        <strain evidence="2">AG-KIZ</strain>
        <tissue evidence="2">Muscle</tissue>
    </source>
</reference>
<evidence type="ECO:0000256" key="1">
    <source>
        <dbReference type="SAM" id="MobiDB-lite"/>
    </source>
</evidence>
<organism evidence="2 3">
    <name type="scientific">Anabarilius grahami</name>
    <name type="common">Kanglang fish</name>
    <name type="synonym">Barilius grahami</name>
    <dbReference type="NCBI Taxonomy" id="495550"/>
    <lineage>
        <taxon>Eukaryota</taxon>
        <taxon>Metazoa</taxon>
        <taxon>Chordata</taxon>
        <taxon>Craniata</taxon>
        <taxon>Vertebrata</taxon>
        <taxon>Euteleostomi</taxon>
        <taxon>Actinopterygii</taxon>
        <taxon>Neopterygii</taxon>
        <taxon>Teleostei</taxon>
        <taxon>Ostariophysi</taxon>
        <taxon>Cypriniformes</taxon>
        <taxon>Xenocyprididae</taxon>
        <taxon>Xenocypridinae</taxon>
        <taxon>Xenocypridinae incertae sedis</taxon>
        <taxon>Anabarilius</taxon>
    </lineage>
</organism>
<protein>
    <submittedName>
        <fullName evidence="2">Uncharacterized protein</fullName>
    </submittedName>
</protein>
<accession>A0A3N0YET0</accession>
<comment type="caution">
    <text evidence="2">The sequence shown here is derived from an EMBL/GenBank/DDBJ whole genome shotgun (WGS) entry which is preliminary data.</text>
</comment>
<evidence type="ECO:0000313" key="3">
    <source>
        <dbReference type="Proteomes" id="UP000281406"/>
    </source>
</evidence>
<feature type="compositionally biased region" description="Basic and acidic residues" evidence="1">
    <location>
        <begin position="111"/>
        <end position="131"/>
    </location>
</feature>
<dbReference type="EMBL" id="RJVU01044706">
    <property type="protein sequence ID" value="ROL44776.1"/>
    <property type="molecule type" value="Genomic_DNA"/>
</dbReference>
<sequence>MIPRFEETLERSADARSSLKTLTLPTKPVHTTSSLVAQPGYREISGGEETIICDLEVYPSSPEALRGCCQGAGPAICAQLFKSTTAKRERCGSCPPSENLGVKTVLSPESNAREDGPEECSSLKEALEKRP</sequence>
<feature type="region of interest" description="Disordered" evidence="1">
    <location>
        <begin position="97"/>
        <end position="131"/>
    </location>
</feature>